<dbReference type="EMBL" id="MTBC01000006">
    <property type="protein sequence ID" value="OQD42572.1"/>
    <property type="molecule type" value="Genomic_DNA"/>
</dbReference>
<dbReference type="Pfam" id="PF13517">
    <property type="entry name" value="FG-GAP_3"/>
    <property type="match status" value="5"/>
</dbReference>
<gene>
    <name evidence="3" type="ORF">BUL40_10665</name>
</gene>
<organism evidence="3 4">
    <name type="scientific">Croceivirga radicis</name>
    <dbReference type="NCBI Taxonomy" id="1929488"/>
    <lineage>
        <taxon>Bacteria</taxon>
        <taxon>Pseudomonadati</taxon>
        <taxon>Bacteroidota</taxon>
        <taxon>Flavobacteriia</taxon>
        <taxon>Flavobacteriales</taxon>
        <taxon>Flavobacteriaceae</taxon>
        <taxon>Croceivirga</taxon>
    </lineage>
</organism>
<accession>A0A1V6LQX3</accession>
<name>A0A1V6LQX3_9FLAO</name>
<proteinExistence type="predicted"/>
<dbReference type="PANTHER" id="PTHR16026:SF0">
    <property type="entry name" value="CARTILAGE ACIDIC PROTEIN 1"/>
    <property type="match status" value="1"/>
</dbReference>
<dbReference type="Proteomes" id="UP000191680">
    <property type="component" value="Unassembled WGS sequence"/>
</dbReference>
<evidence type="ECO:0000256" key="1">
    <source>
        <dbReference type="ARBA" id="ARBA00022729"/>
    </source>
</evidence>
<dbReference type="InterPro" id="IPR028994">
    <property type="entry name" value="Integrin_alpha_N"/>
</dbReference>
<keyword evidence="1" id="KW-0732">Signal</keyword>
<dbReference type="Pfam" id="PF07593">
    <property type="entry name" value="UnbV_ASPIC"/>
    <property type="match status" value="1"/>
</dbReference>
<keyword evidence="4" id="KW-1185">Reference proteome</keyword>
<dbReference type="SUPFAM" id="SSF69318">
    <property type="entry name" value="Integrin alpha N-terminal domain"/>
    <property type="match status" value="2"/>
</dbReference>
<dbReference type="InterPro" id="IPR011519">
    <property type="entry name" value="UnbV_ASPIC"/>
</dbReference>
<reference evidence="3 4" key="1">
    <citation type="submission" date="2016-12" db="EMBL/GenBank/DDBJ databases">
        <authorList>
            <person name="Song W.-J."/>
            <person name="Kurnit D.M."/>
        </authorList>
    </citation>
    <scope>NUCLEOTIDE SEQUENCE [LARGE SCALE GENOMIC DNA]</scope>
    <source>
        <strain evidence="3 4">HSG9</strain>
    </source>
</reference>
<dbReference type="Gene3D" id="2.130.10.130">
    <property type="entry name" value="Integrin alpha, N-terminal"/>
    <property type="match status" value="3"/>
</dbReference>
<dbReference type="AlphaFoldDB" id="A0A1V6LQX3"/>
<dbReference type="OrthoDB" id="9816120at2"/>
<dbReference type="PROSITE" id="PS51257">
    <property type="entry name" value="PROKAR_LIPOPROTEIN"/>
    <property type="match status" value="1"/>
</dbReference>
<sequence length="1089" mass="122197">MIRVKKSALFVLVILVFFSCTDKKDMSKEVQIQPAHIYFNSLDASKTGIEFINNLTFRDSLNIIDYLYYYNGGGVALGDINNDGLDDIYLSANQSTDKLYLNLGGFKFKEITKEAGLKIDSTWSSGVTMEDINNDGFLDIYVCKVGKYKDLDAKNLLYINNGNNTFTEKAETYGLAFSGLSTQASFFDMDNDGDMDMYLMNHSTHTTRSYNNISARDTNDPISGDRLYENLLSDGQQIFKDVTDKSGIYSSPLGYGLALNTSDVNDDGYIDIYVGNDFHENDYLYLNQGDKTFKEVGQDYLGHTTRFTMGVDVMDMNMDNKLDIFTLDMMPNNNEIFLKSGGEDSDKVAKIKENYGFGDQYARNTFQLNQGGHFTDVALLTNTFATDWSWSVLLQDFDLDGLNDIYITNGIYKRPNDLDYIKYLSNVDFSSFTKEETTNIKKELIEKMPTIKLPNTVFKNNGNLNFEPFTLEAGQEPSYSNGAAYSDLDNDGDLDLVVNNINQPVSILENTSERDNNNYSSLKLDGNELLHNTNGAKVYLYSNNKVQRKDLSTVKGFQSTSTRILSFGLGNSNKIDSVKVKWLDGTEDVFLNVPLNQTTVLNKTVKAKKQSTPQSLSHTFTTFPYVHLENNYLDYERESLIPEKLSTEGPCVVYADFNNDSLPDLYLGGAKYQSPSLFINAGNGDFELKKVESLLKDGVYEDTDAVALDIDNDGDLDLYVMSGGNDNAEGSDYLEDRIYINDGAANFRRLPLDMLKNNGGSVSTIDFNKDGHLDLFIGNRSIPGGYGLSPSSYILASNGKGQFNVAAKLRMGMVTDSQWADINQDGLPDLVVVGDWMPVSIYLNKGENKFENATQDFGLENTNGMWNTVKVIDLNKDGNLEILAGNTGLNHKWKASKEKPIKLYLDDFDKNTQLDPIIFYDFFGSYVPFANKDNLSGQIPSLKKRFPDYSSFASVNSLNDLFPNKEETVLEIKEIKELRSMLFNLKNGKYTGTVLPVQAQFSTIEDFAIDLEKKQILYVGNYTGFVNELGNTEANAGGIIKYTNTLDLKHKENLELPPFINARKIIPLNKTDYLVLVNNGSSYKLKQRN</sequence>
<evidence type="ECO:0000259" key="2">
    <source>
        <dbReference type="Pfam" id="PF07593"/>
    </source>
</evidence>
<dbReference type="InterPro" id="IPR027039">
    <property type="entry name" value="Crtac1"/>
</dbReference>
<evidence type="ECO:0000313" key="4">
    <source>
        <dbReference type="Proteomes" id="UP000191680"/>
    </source>
</evidence>
<evidence type="ECO:0000313" key="3">
    <source>
        <dbReference type="EMBL" id="OQD42572.1"/>
    </source>
</evidence>
<dbReference type="PANTHER" id="PTHR16026">
    <property type="entry name" value="CARTILAGE ACIDIC PROTEIN 1"/>
    <property type="match status" value="1"/>
</dbReference>
<protein>
    <submittedName>
        <fullName evidence="3">RNA-binding protein</fullName>
    </submittedName>
</protein>
<dbReference type="InterPro" id="IPR013517">
    <property type="entry name" value="FG-GAP"/>
</dbReference>
<comment type="caution">
    <text evidence="3">The sequence shown here is derived from an EMBL/GenBank/DDBJ whole genome shotgun (WGS) entry which is preliminary data.</text>
</comment>
<feature type="domain" description="ASPIC/UnbV" evidence="2">
    <location>
        <begin position="535"/>
        <end position="599"/>
    </location>
</feature>